<accession>A0A553PS14</accession>
<dbReference type="GO" id="GO:0005975">
    <property type="term" value="P:carbohydrate metabolic process"/>
    <property type="evidence" value="ECO:0007669"/>
    <property type="project" value="InterPro"/>
</dbReference>
<reference evidence="5 6" key="1">
    <citation type="journal article" date="2018" name="Nat. Ecol. Evol.">
        <title>Genomic signatures of mitonuclear coevolution across populations of Tigriopus californicus.</title>
        <authorList>
            <person name="Barreto F.S."/>
            <person name="Watson E.T."/>
            <person name="Lima T.G."/>
            <person name="Willett C.S."/>
            <person name="Edmands S."/>
            <person name="Li W."/>
            <person name="Burton R.S."/>
        </authorList>
    </citation>
    <scope>NUCLEOTIDE SEQUENCE [LARGE SCALE GENOMIC DNA]</scope>
    <source>
        <strain evidence="5 6">San Diego</strain>
    </source>
</reference>
<dbReference type="Proteomes" id="UP000318571">
    <property type="component" value="Chromosome 12"/>
</dbReference>
<dbReference type="GO" id="GO:0032580">
    <property type="term" value="C:Golgi cisterna membrane"/>
    <property type="evidence" value="ECO:0007669"/>
    <property type="project" value="UniProtKB-SubCell"/>
</dbReference>
<dbReference type="PANTHER" id="PTHR11927">
    <property type="entry name" value="GALACTOSIDE 2-L-FUCOSYLTRANSFERASE"/>
    <property type="match status" value="1"/>
</dbReference>
<keyword evidence="3" id="KW-0735">Signal-anchor</keyword>
<protein>
    <recommendedName>
        <fullName evidence="3">L-Fucosyltransferase</fullName>
        <ecNumber evidence="3">2.4.1.-</ecNumber>
    </recommendedName>
</protein>
<keyword evidence="2 3" id="KW-0808">Transferase</keyword>
<gene>
    <name evidence="5" type="ORF">TCAL_09571</name>
</gene>
<dbReference type="InterPro" id="IPR002516">
    <property type="entry name" value="Glyco_trans_11"/>
</dbReference>
<comment type="similarity">
    <text evidence="3">Belongs to the glycosyltransferase 11 family.</text>
</comment>
<keyword evidence="3" id="KW-0325">Glycoprotein</keyword>
<keyword evidence="3" id="KW-0333">Golgi apparatus</keyword>
<evidence type="ECO:0000256" key="2">
    <source>
        <dbReference type="ARBA" id="ARBA00022679"/>
    </source>
</evidence>
<evidence type="ECO:0000256" key="1">
    <source>
        <dbReference type="ARBA" id="ARBA00022676"/>
    </source>
</evidence>
<dbReference type="PANTHER" id="PTHR11927:SF9">
    <property type="entry name" value="L-FUCOSYLTRANSFERASE"/>
    <property type="match status" value="1"/>
</dbReference>
<keyword evidence="3" id="KW-0812">Transmembrane</keyword>
<keyword evidence="4" id="KW-0732">Signal</keyword>
<evidence type="ECO:0000256" key="3">
    <source>
        <dbReference type="RuleBase" id="RU363129"/>
    </source>
</evidence>
<comment type="caution">
    <text evidence="5">The sequence shown here is derived from an EMBL/GenBank/DDBJ whole genome shotgun (WGS) entry which is preliminary data.</text>
</comment>
<comment type="pathway">
    <text evidence="3">Protein modification; protein glycosylation.</text>
</comment>
<dbReference type="Pfam" id="PF01531">
    <property type="entry name" value="Glyco_transf_11"/>
    <property type="match status" value="1"/>
</dbReference>
<keyword evidence="6" id="KW-1185">Reference proteome</keyword>
<dbReference type="UniPathway" id="UPA00378"/>
<comment type="subcellular location">
    <subcellularLocation>
        <location evidence="3">Golgi apparatus</location>
        <location evidence="3">Golgi stack membrane</location>
        <topology evidence="3">Single-pass type II membrane protein</topology>
    </subcellularLocation>
</comment>
<evidence type="ECO:0000313" key="6">
    <source>
        <dbReference type="Proteomes" id="UP000318571"/>
    </source>
</evidence>
<dbReference type="STRING" id="6832.A0A553PS14"/>
<keyword evidence="1 3" id="KW-0328">Glycosyltransferase</keyword>
<proteinExistence type="inferred from homology"/>
<name>A0A553PS14_TIGCA</name>
<dbReference type="GO" id="GO:0008107">
    <property type="term" value="F:galactoside 2-alpha-L-fucosyltransferase activity"/>
    <property type="evidence" value="ECO:0007669"/>
    <property type="project" value="InterPro"/>
</dbReference>
<organism evidence="5 6">
    <name type="scientific">Tigriopus californicus</name>
    <name type="common">Marine copepod</name>
    <dbReference type="NCBI Taxonomy" id="6832"/>
    <lineage>
        <taxon>Eukaryota</taxon>
        <taxon>Metazoa</taxon>
        <taxon>Ecdysozoa</taxon>
        <taxon>Arthropoda</taxon>
        <taxon>Crustacea</taxon>
        <taxon>Multicrustacea</taxon>
        <taxon>Hexanauplia</taxon>
        <taxon>Copepoda</taxon>
        <taxon>Harpacticoida</taxon>
        <taxon>Harpacticidae</taxon>
        <taxon>Tigriopus</taxon>
    </lineage>
</organism>
<feature type="chain" id="PRO_5021706195" description="L-Fucosyltransferase" evidence="4">
    <location>
        <begin position="19"/>
        <end position="365"/>
    </location>
</feature>
<dbReference type="EC" id="2.4.1.-" evidence="3"/>
<dbReference type="OMA" id="VINTWLA"/>
<evidence type="ECO:0000256" key="4">
    <source>
        <dbReference type="SAM" id="SignalP"/>
    </source>
</evidence>
<dbReference type="CDD" id="cd11301">
    <property type="entry name" value="Fut1_Fut2_like"/>
    <property type="match status" value="1"/>
</dbReference>
<evidence type="ECO:0000313" key="5">
    <source>
        <dbReference type="EMBL" id="TRY80484.1"/>
    </source>
</evidence>
<sequence>MVLMVLLVASVALYLIHKKLKLVNLDTFIGPVTTSVSDFYMESQCNACSKIFEKTDDCPYHQFVMTTHDKGRLGNKMSEYATLLAVSALTGFTPVLSKEHHSALIDVFPSIPYNGSIISDSCINEAHQLFTENLAATQAFLATRPQERIRNIRLMHYPNTVFYFDKIKGILKDHFAFTPRVNDAAEEFLAATRRQIASRIPNPIWVGIHVRRTDYEHHLDMLQNGTLVKFEFFIRAMIKLKETLSDSNPNFDPSNLVYLVSSDDVDWIKDNFQTLAHAETIIYAANAFESKFEFPPNHLDMCIMSKCNHSIVDYGTFGFWGAYLAGGHTIQAENIGTGFSIQVESIKQAKLSKWQFIEAHSRQTP</sequence>
<dbReference type="EMBL" id="VCGU01000001">
    <property type="protein sequence ID" value="TRY80484.1"/>
    <property type="molecule type" value="Genomic_DNA"/>
</dbReference>
<dbReference type="AlphaFoldDB" id="A0A553PS14"/>
<feature type="signal peptide" evidence="4">
    <location>
        <begin position="1"/>
        <end position="18"/>
    </location>
</feature>